<evidence type="ECO:0000256" key="6">
    <source>
        <dbReference type="SAM" id="SignalP"/>
    </source>
</evidence>
<comment type="subcellular location">
    <subcellularLocation>
        <location evidence="1">Periplasm</location>
    </subcellularLocation>
</comment>
<evidence type="ECO:0000256" key="4">
    <source>
        <dbReference type="ARBA" id="ARBA00022764"/>
    </source>
</evidence>
<dbReference type="PANTHER" id="PTHR30251">
    <property type="entry name" value="PILUS ASSEMBLY CHAPERONE"/>
    <property type="match status" value="1"/>
</dbReference>
<dbReference type="SUPFAM" id="SSF49354">
    <property type="entry name" value="PapD-like"/>
    <property type="match status" value="1"/>
</dbReference>
<dbReference type="PANTHER" id="PTHR30251:SF2">
    <property type="entry name" value="FIMBRIAL CHAPERONE YADV-RELATED"/>
    <property type="match status" value="1"/>
</dbReference>
<dbReference type="InterPro" id="IPR050643">
    <property type="entry name" value="Periplasmic_pilus_chap"/>
</dbReference>
<keyword evidence="10" id="KW-1185">Reference proteome</keyword>
<dbReference type="InterPro" id="IPR016147">
    <property type="entry name" value="Pili_assmbl_chaperone_N"/>
</dbReference>
<dbReference type="Gene3D" id="2.60.40.10">
    <property type="entry name" value="Immunoglobulins"/>
    <property type="match status" value="2"/>
</dbReference>
<keyword evidence="5" id="KW-0143">Chaperone</keyword>
<dbReference type="PRINTS" id="PR00969">
    <property type="entry name" value="CHAPERONPILI"/>
</dbReference>
<gene>
    <name evidence="9" type="ORF">FBBNIHIM_17645</name>
</gene>
<feature type="chain" id="PRO_5046846349" evidence="6">
    <location>
        <begin position="21"/>
        <end position="220"/>
    </location>
</feature>
<sequence>MKRIIAGVALSFLLVTAAKAGVVVGGTRVIYEEGKREASISVTNADTHTPYLVQSWAENFNENDKRPVPFIVTPPLFRLDPEKRNMLRISYTGMELPHDRESVFWLNVKTISPSQKGDVNKLQVNIKSKFKIFYRPDNLAGDPAKAWQQLQFHTTGNQLVVNNPTPYFVSLFSVSVAGKEVDEPGMVAPMSSLTWPMSGSGTVKWRAINDFGGITDVAQQ</sequence>
<dbReference type="EMBL" id="CALSBS010000017">
    <property type="protein sequence ID" value="CAH6660933.1"/>
    <property type="molecule type" value="Genomic_DNA"/>
</dbReference>
<comment type="caution">
    <text evidence="9">The sequence shown here is derived from an EMBL/GenBank/DDBJ whole genome shotgun (WGS) entry which is preliminary data.</text>
</comment>
<evidence type="ECO:0000313" key="9">
    <source>
        <dbReference type="EMBL" id="CAH6660933.1"/>
    </source>
</evidence>
<evidence type="ECO:0000259" key="8">
    <source>
        <dbReference type="Pfam" id="PF02753"/>
    </source>
</evidence>
<name>A0ABN8TDJ5_9ENTR</name>
<keyword evidence="3 6" id="KW-0732">Signal</keyword>
<evidence type="ECO:0000313" key="10">
    <source>
        <dbReference type="Proteomes" id="UP001152651"/>
    </source>
</evidence>
<dbReference type="Pfam" id="PF00345">
    <property type="entry name" value="PapD_N"/>
    <property type="match status" value="1"/>
</dbReference>
<accession>A0ABN8TDJ5</accession>
<feature type="domain" description="Pili assembly chaperone C-terminal" evidence="8">
    <location>
        <begin position="161"/>
        <end position="215"/>
    </location>
</feature>
<dbReference type="Pfam" id="PF02753">
    <property type="entry name" value="PapD_C"/>
    <property type="match status" value="1"/>
</dbReference>
<dbReference type="InterPro" id="IPR016148">
    <property type="entry name" value="Pili_assmbl_chaperone_C"/>
</dbReference>
<protein>
    <submittedName>
        <fullName evidence="9">P pilus assembly protein, chaperone PapD</fullName>
    </submittedName>
</protein>
<dbReference type="InterPro" id="IPR001829">
    <property type="entry name" value="Pili_assmbl_chaperone_bac"/>
</dbReference>
<evidence type="ECO:0000256" key="3">
    <source>
        <dbReference type="ARBA" id="ARBA00022729"/>
    </source>
</evidence>
<dbReference type="RefSeq" id="WP_253898604.1">
    <property type="nucleotide sequence ID" value="NZ_CALSBS010000017.1"/>
</dbReference>
<reference evidence="9" key="1">
    <citation type="submission" date="2022-05" db="EMBL/GenBank/DDBJ databases">
        <authorList>
            <person name="Blom J."/>
        </authorList>
    </citation>
    <scope>NUCLEOTIDE SEQUENCE</scope>
    <source>
        <strain evidence="9">Type strain: CPO20170097</strain>
    </source>
</reference>
<proteinExistence type="inferred from homology"/>
<dbReference type="SUPFAM" id="SSF49584">
    <property type="entry name" value="Periplasmic chaperone C-domain"/>
    <property type="match status" value="1"/>
</dbReference>
<comment type="similarity">
    <text evidence="2">Belongs to the periplasmic pilus chaperone family.</text>
</comment>
<evidence type="ECO:0000259" key="7">
    <source>
        <dbReference type="Pfam" id="PF00345"/>
    </source>
</evidence>
<dbReference type="InterPro" id="IPR036316">
    <property type="entry name" value="Pili_assmbl_chap_C_dom_sf"/>
</dbReference>
<dbReference type="InterPro" id="IPR013783">
    <property type="entry name" value="Ig-like_fold"/>
</dbReference>
<dbReference type="InterPro" id="IPR008962">
    <property type="entry name" value="PapD-like_sf"/>
</dbReference>
<evidence type="ECO:0000256" key="5">
    <source>
        <dbReference type="ARBA" id="ARBA00023186"/>
    </source>
</evidence>
<evidence type="ECO:0000256" key="1">
    <source>
        <dbReference type="ARBA" id="ARBA00004418"/>
    </source>
</evidence>
<dbReference type="Proteomes" id="UP001152651">
    <property type="component" value="Unassembled WGS sequence"/>
</dbReference>
<evidence type="ECO:0000256" key="2">
    <source>
        <dbReference type="ARBA" id="ARBA00007399"/>
    </source>
</evidence>
<feature type="signal peptide" evidence="6">
    <location>
        <begin position="1"/>
        <end position="20"/>
    </location>
</feature>
<keyword evidence="4" id="KW-0574">Periplasm</keyword>
<feature type="domain" description="Pili assembly chaperone N-terminal" evidence="7">
    <location>
        <begin position="21"/>
        <end position="139"/>
    </location>
</feature>
<organism evidence="9 10">
    <name type="scientific">Pseudocitrobacter vendiensis</name>
    <dbReference type="NCBI Taxonomy" id="2488306"/>
    <lineage>
        <taxon>Bacteria</taxon>
        <taxon>Pseudomonadati</taxon>
        <taxon>Pseudomonadota</taxon>
        <taxon>Gammaproteobacteria</taxon>
        <taxon>Enterobacterales</taxon>
        <taxon>Enterobacteriaceae</taxon>
        <taxon>Pseudocitrobacter</taxon>
    </lineage>
</organism>